<name>A0A8X6WZK6_9ARAC</name>
<evidence type="ECO:0000313" key="2">
    <source>
        <dbReference type="Proteomes" id="UP000886998"/>
    </source>
</evidence>
<dbReference type="EMBL" id="BMAV01003682">
    <property type="protein sequence ID" value="GFY43452.1"/>
    <property type="molecule type" value="Genomic_DNA"/>
</dbReference>
<protein>
    <submittedName>
        <fullName evidence="1">Uncharacterized protein</fullName>
    </submittedName>
</protein>
<keyword evidence="2" id="KW-1185">Reference proteome</keyword>
<sequence>MADETPFSHLMDHIISFYCEINDLIFNKPDPFVAKGAVTKALCDMIAKTIFVLEDALVAPWMDFLIDKQKLMLSSPEMYVEYVIKICLMEEQLATDTYEKFINVCGLVTVIGFFIYQITKKNFYKLSTRICTVLFENILIDYFRKRSDWKRLEKYIRKYIQVYDELVVVKNLGDLNKVPKKLINKMANLALRRRTKVSTGLEVLRITDYSGIGPLTYQVISTIGASLMTELSSSSLEEELSSPRDKFLEPLSEFVAPEKQSLDELPSPSDKFSKPLSEFVTEEQLLEEELPSPRDKFSKPLSEFVAEEEQLLLELSSPRDKFLEPLTEFFAAEEKIHEAEKISKSSNNNEGSGVNKQDDYSKIQLSNTNMFSKFSSAPESSISKKEADSAAKYLLSVVEHVEHNIEHLISIFNLL</sequence>
<evidence type="ECO:0000313" key="1">
    <source>
        <dbReference type="EMBL" id="GFY43452.1"/>
    </source>
</evidence>
<dbReference type="AlphaFoldDB" id="A0A8X6WZK6"/>
<proteinExistence type="predicted"/>
<accession>A0A8X6WZK6</accession>
<organism evidence="1 2">
    <name type="scientific">Trichonephila inaurata madagascariensis</name>
    <dbReference type="NCBI Taxonomy" id="2747483"/>
    <lineage>
        <taxon>Eukaryota</taxon>
        <taxon>Metazoa</taxon>
        <taxon>Ecdysozoa</taxon>
        <taxon>Arthropoda</taxon>
        <taxon>Chelicerata</taxon>
        <taxon>Arachnida</taxon>
        <taxon>Araneae</taxon>
        <taxon>Araneomorphae</taxon>
        <taxon>Entelegynae</taxon>
        <taxon>Araneoidea</taxon>
        <taxon>Nephilidae</taxon>
        <taxon>Trichonephila</taxon>
        <taxon>Trichonephila inaurata</taxon>
    </lineage>
</organism>
<gene>
    <name evidence="1" type="ORF">TNIN_488761</name>
</gene>
<reference evidence="1" key="1">
    <citation type="submission" date="2020-08" db="EMBL/GenBank/DDBJ databases">
        <title>Multicomponent nature underlies the extraordinary mechanical properties of spider dragline silk.</title>
        <authorList>
            <person name="Kono N."/>
            <person name="Nakamura H."/>
            <person name="Mori M."/>
            <person name="Yoshida Y."/>
            <person name="Ohtoshi R."/>
            <person name="Malay A.D."/>
            <person name="Moran D.A.P."/>
            <person name="Tomita M."/>
            <person name="Numata K."/>
            <person name="Arakawa K."/>
        </authorList>
    </citation>
    <scope>NUCLEOTIDE SEQUENCE</scope>
</reference>
<dbReference type="Proteomes" id="UP000886998">
    <property type="component" value="Unassembled WGS sequence"/>
</dbReference>
<dbReference type="OrthoDB" id="6421076at2759"/>
<comment type="caution">
    <text evidence="1">The sequence shown here is derived from an EMBL/GenBank/DDBJ whole genome shotgun (WGS) entry which is preliminary data.</text>
</comment>